<feature type="non-terminal residue" evidence="2">
    <location>
        <position position="1"/>
    </location>
</feature>
<dbReference type="Proteomes" id="UP000735302">
    <property type="component" value="Unassembled WGS sequence"/>
</dbReference>
<keyword evidence="3" id="KW-1185">Reference proteome</keyword>
<keyword evidence="1" id="KW-1133">Transmembrane helix</keyword>
<evidence type="ECO:0000313" key="2">
    <source>
        <dbReference type="EMBL" id="GFN74430.1"/>
    </source>
</evidence>
<protein>
    <submittedName>
        <fullName evidence="2">Uncharacterized protein</fullName>
    </submittedName>
</protein>
<name>A0AAV3XUF2_9GAST</name>
<dbReference type="EMBL" id="BLXT01000096">
    <property type="protein sequence ID" value="GFN74430.1"/>
    <property type="molecule type" value="Genomic_DNA"/>
</dbReference>
<dbReference type="AlphaFoldDB" id="A0AAV3XUF2"/>
<keyword evidence="1" id="KW-0812">Transmembrane</keyword>
<organism evidence="2 3">
    <name type="scientific">Plakobranchus ocellatus</name>
    <dbReference type="NCBI Taxonomy" id="259542"/>
    <lineage>
        <taxon>Eukaryota</taxon>
        <taxon>Metazoa</taxon>
        <taxon>Spiralia</taxon>
        <taxon>Lophotrochozoa</taxon>
        <taxon>Mollusca</taxon>
        <taxon>Gastropoda</taxon>
        <taxon>Heterobranchia</taxon>
        <taxon>Euthyneura</taxon>
        <taxon>Panpulmonata</taxon>
        <taxon>Sacoglossa</taxon>
        <taxon>Placobranchoidea</taxon>
        <taxon>Plakobranchidae</taxon>
        <taxon>Plakobranchus</taxon>
    </lineage>
</organism>
<evidence type="ECO:0000256" key="1">
    <source>
        <dbReference type="SAM" id="Phobius"/>
    </source>
</evidence>
<accession>A0AAV3XUF2</accession>
<keyword evidence="1" id="KW-0472">Membrane</keyword>
<reference evidence="2 3" key="1">
    <citation type="journal article" date="2021" name="Elife">
        <title>Chloroplast acquisition without the gene transfer in kleptoplastic sea slugs, Plakobranchus ocellatus.</title>
        <authorList>
            <person name="Maeda T."/>
            <person name="Takahashi S."/>
            <person name="Yoshida T."/>
            <person name="Shimamura S."/>
            <person name="Takaki Y."/>
            <person name="Nagai Y."/>
            <person name="Toyoda A."/>
            <person name="Suzuki Y."/>
            <person name="Arimoto A."/>
            <person name="Ishii H."/>
            <person name="Satoh N."/>
            <person name="Nishiyama T."/>
            <person name="Hasebe M."/>
            <person name="Maruyama T."/>
            <person name="Minagawa J."/>
            <person name="Obokata J."/>
            <person name="Shigenobu S."/>
        </authorList>
    </citation>
    <scope>NUCLEOTIDE SEQUENCE [LARGE SCALE GENOMIC DNA]</scope>
</reference>
<gene>
    <name evidence="2" type="ORF">PoB_000093600</name>
</gene>
<evidence type="ECO:0000313" key="3">
    <source>
        <dbReference type="Proteomes" id="UP000735302"/>
    </source>
</evidence>
<proteinExistence type="predicted"/>
<sequence length="160" mass="17846">DGSDLGPGQSRHSDLITQQQSMVMMVKMMVMVVVMFVKMLVRDVKSLMWSGGLGEMRNGQGKVIWVVDGGKITMSKSEHAVANTCSILDNTVVVNEILWCGDRVAMSTAAKIMLKFPRRDHQTPVFTSEKARLPPAREVQQRPKNCAGTLFCKYGNSIWR</sequence>
<comment type="caution">
    <text evidence="2">The sequence shown here is derived from an EMBL/GenBank/DDBJ whole genome shotgun (WGS) entry which is preliminary data.</text>
</comment>
<feature type="transmembrane region" description="Helical" evidence="1">
    <location>
        <begin position="20"/>
        <end position="41"/>
    </location>
</feature>